<dbReference type="InterPro" id="IPR009030">
    <property type="entry name" value="Growth_fac_rcpt_cys_sf"/>
</dbReference>
<comment type="caution">
    <text evidence="1">The sequence shown here is derived from an EMBL/GenBank/DDBJ whole genome shotgun (WGS) entry which is preliminary data.</text>
</comment>
<protein>
    <submittedName>
        <fullName evidence="1">Uncharacterized protein</fullName>
    </submittedName>
</protein>
<dbReference type="EMBL" id="JABVCQ010000045">
    <property type="protein sequence ID" value="MBB1127277.1"/>
    <property type="molecule type" value="Genomic_DNA"/>
</dbReference>
<gene>
    <name evidence="1" type="ORF">HUK38_13750</name>
</gene>
<accession>A0A839HLE0</accession>
<name>A0A839HLE0_9GAMM</name>
<dbReference type="AlphaFoldDB" id="A0A839HLE0"/>
<sequence>MIALPFYLHFLILLFCIIPLSSYADSLAQPLPKSGFCPSGYLSSGDYCVPRHDAPPAIEKQGFCPSGYISSGNYCLARDQAPTTILKTGRFCPSGWLSSGNYCIKRD</sequence>
<reference evidence="1 2" key="1">
    <citation type="journal article" date="2020" name="Arch. Microbiol.">
        <title>The genome sequence of the giant phototrophic gammaproteobacterium Thiospirillum jenense gives insight into its physiological properties and phylogenetic relationships.</title>
        <authorList>
            <person name="Imhoff J.F."/>
            <person name="Meyer T.E."/>
            <person name="Kyndt J.A."/>
        </authorList>
    </citation>
    <scope>NUCLEOTIDE SEQUENCE [LARGE SCALE GENOMIC DNA]</scope>
    <source>
        <strain evidence="1 2">DSM 216</strain>
    </source>
</reference>
<evidence type="ECO:0000313" key="1">
    <source>
        <dbReference type="EMBL" id="MBB1127277.1"/>
    </source>
</evidence>
<evidence type="ECO:0000313" key="2">
    <source>
        <dbReference type="Proteomes" id="UP000548632"/>
    </source>
</evidence>
<dbReference type="Proteomes" id="UP000548632">
    <property type="component" value="Unassembled WGS sequence"/>
</dbReference>
<keyword evidence="2" id="KW-1185">Reference proteome</keyword>
<dbReference type="SUPFAM" id="SSF57184">
    <property type="entry name" value="Growth factor receptor domain"/>
    <property type="match status" value="1"/>
</dbReference>
<organism evidence="1 2">
    <name type="scientific">Thiospirillum jenense</name>
    <dbReference type="NCBI Taxonomy" id="1653858"/>
    <lineage>
        <taxon>Bacteria</taxon>
        <taxon>Pseudomonadati</taxon>
        <taxon>Pseudomonadota</taxon>
        <taxon>Gammaproteobacteria</taxon>
        <taxon>Chromatiales</taxon>
        <taxon>Chromatiaceae</taxon>
        <taxon>Thiospirillum</taxon>
    </lineage>
</organism>
<proteinExistence type="predicted"/>